<dbReference type="Pfam" id="PF07714">
    <property type="entry name" value="PK_Tyr_Ser-Thr"/>
    <property type="match status" value="1"/>
</dbReference>
<dbReference type="InterPro" id="IPR001245">
    <property type="entry name" value="Ser-Thr/Tyr_kinase_cat_dom"/>
</dbReference>
<dbReference type="Gramene" id="TraesCS5B03G1311000.1">
    <property type="protein sequence ID" value="TraesCS5B03G1311000.1.CDS1"/>
    <property type="gene ID" value="TraesCS5B03G1311000"/>
</dbReference>
<dbReference type="InterPro" id="IPR011009">
    <property type="entry name" value="Kinase-like_dom_sf"/>
</dbReference>
<name>A0A3B6LYF2_WHEAT</name>
<keyword evidence="2" id="KW-0067">ATP-binding</keyword>
<dbReference type="Gramene" id="TraesCLE_scaffold_056914_01G000200.1">
    <property type="protein sequence ID" value="TraesCLE_scaffold_056914_01G000200.1"/>
    <property type="gene ID" value="TraesCLE_scaffold_056914_01G000200"/>
</dbReference>
<dbReference type="Gramene" id="TraesLAC5B03G02969400.1">
    <property type="protein sequence ID" value="TraesLAC5B03G02969400.1.CDS1"/>
    <property type="gene ID" value="TraesLAC5B03G02969400"/>
</dbReference>
<dbReference type="GO" id="GO:0004672">
    <property type="term" value="F:protein kinase activity"/>
    <property type="evidence" value="ECO:0007669"/>
    <property type="project" value="InterPro"/>
</dbReference>
<accession>A0A3B6LYF2</accession>
<dbReference type="SMR" id="A0A3B6LYF2"/>
<evidence type="ECO:0000313" key="4">
    <source>
        <dbReference type="EnsemblPlants" id="TraesCS5B02G550100.1.cds1"/>
    </source>
</evidence>
<dbReference type="Gramene" id="TraesCS5B02G550100.1">
    <property type="protein sequence ID" value="TraesCS5B02G550100.1.cds1"/>
    <property type="gene ID" value="TraesCS5B02G550100"/>
</dbReference>
<organism evidence="4">
    <name type="scientific">Triticum aestivum</name>
    <name type="common">Wheat</name>
    <dbReference type="NCBI Taxonomy" id="4565"/>
    <lineage>
        <taxon>Eukaryota</taxon>
        <taxon>Viridiplantae</taxon>
        <taxon>Streptophyta</taxon>
        <taxon>Embryophyta</taxon>
        <taxon>Tracheophyta</taxon>
        <taxon>Spermatophyta</taxon>
        <taxon>Magnoliopsida</taxon>
        <taxon>Liliopsida</taxon>
        <taxon>Poales</taxon>
        <taxon>Poaceae</taxon>
        <taxon>BOP clade</taxon>
        <taxon>Pooideae</taxon>
        <taxon>Triticodae</taxon>
        <taxon>Triticeae</taxon>
        <taxon>Triticinae</taxon>
        <taxon>Triticum</taxon>
    </lineage>
</organism>
<evidence type="ECO:0000259" key="3">
    <source>
        <dbReference type="PROSITE" id="PS50011"/>
    </source>
</evidence>
<dbReference type="GO" id="GO:0005886">
    <property type="term" value="C:plasma membrane"/>
    <property type="evidence" value="ECO:0000318"/>
    <property type="project" value="GO_Central"/>
</dbReference>
<dbReference type="SUPFAM" id="SSF56112">
    <property type="entry name" value="Protein kinase-like (PK-like)"/>
    <property type="match status" value="1"/>
</dbReference>
<proteinExistence type="predicted"/>
<keyword evidence="1" id="KW-0547">Nucleotide-binding</keyword>
<sequence>MLVFELVCNGTVNDILHGGNKAPLKLDLRLIIAAESAQGLAYLHSQAHMKIWHGSFQPANILLDQNFMPKIAGFGISRLITEDKEHTCNVIGDLSYMDPVYLETGLLTLKSDVYSFGVVILELISRNKPTHSVNNRLVRRFLEVHKEGKKATELFDKEIAVTMADLEILDCLAVIAVECLNLDVDQRPTMTDVAERLLMLNRSRRSQAV</sequence>
<dbReference type="Proteomes" id="UP000019116">
    <property type="component" value="Chromosome 5B"/>
</dbReference>
<dbReference type="PROSITE" id="PS50011">
    <property type="entry name" value="PROTEIN_KINASE_DOM"/>
    <property type="match status" value="1"/>
</dbReference>
<dbReference type="OMA" id="VVENAQF"/>
<dbReference type="InterPro" id="IPR045274">
    <property type="entry name" value="WAK-like"/>
</dbReference>
<keyword evidence="5" id="KW-1185">Reference proteome</keyword>
<reference evidence="4" key="1">
    <citation type="submission" date="2018-08" db="EMBL/GenBank/DDBJ databases">
        <authorList>
            <person name="Rossello M."/>
        </authorList>
    </citation>
    <scope>NUCLEOTIDE SEQUENCE [LARGE SCALE GENOMIC DNA]</scope>
    <source>
        <strain evidence="4">cv. Chinese Spring</strain>
    </source>
</reference>
<dbReference type="AlphaFoldDB" id="A0A3B6LYF2"/>
<feature type="domain" description="Protein kinase" evidence="3">
    <location>
        <begin position="1"/>
        <end position="199"/>
    </location>
</feature>
<dbReference type="InterPro" id="IPR000719">
    <property type="entry name" value="Prot_kinase_dom"/>
</dbReference>
<dbReference type="STRING" id="4565.A0A3B6LYF2"/>
<dbReference type="GO" id="GO:0007166">
    <property type="term" value="P:cell surface receptor signaling pathway"/>
    <property type="evidence" value="ECO:0000318"/>
    <property type="project" value="GO_Central"/>
</dbReference>
<protein>
    <recommendedName>
        <fullName evidence="3">Protein kinase domain-containing protein</fullName>
    </recommendedName>
</protein>
<dbReference type="Gramene" id="TraesRN5B0101280900.1">
    <property type="protein sequence ID" value="TraesRN5B0101280900.1"/>
    <property type="gene ID" value="TraesRN5B0101280900"/>
</dbReference>
<dbReference type="PANTHER" id="PTHR27005:SF496">
    <property type="entry name" value="PROTEIN KINASE DOMAIN-CONTAINING PROTEIN"/>
    <property type="match status" value="1"/>
</dbReference>
<evidence type="ECO:0000256" key="1">
    <source>
        <dbReference type="ARBA" id="ARBA00022741"/>
    </source>
</evidence>
<dbReference type="Gene3D" id="1.10.510.10">
    <property type="entry name" value="Transferase(Phosphotransferase) domain 1"/>
    <property type="match status" value="1"/>
</dbReference>
<dbReference type="GO" id="GO:0005524">
    <property type="term" value="F:ATP binding"/>
    <property type="evidence" value="ECO:0007669"/>
    <property type="project" value="UniProtKB-KW"/>
</dbReference>
<dbReference type="EnsemblPlants" id="TraesCS5B02G550100.1">
    <property type="protein sequence ID" value="TraesCS5B02G550100.1.cds1"/>
    <property type="gene ID" value="TraesCS5B02G550100"/>
</dbReference>
<evidence type="ECO:0000313" key="5">
    <source>
        <dbReference type="Proteomes" id="UP000019116"/>
    </source>
</evidence>
<dbReference type="Gramene" id="TraesMAC5B03G03012970.1">
    <property type="protein sequence ID" value="TraesMAC5B03G03012970.1.CDS1"/>
    <property type="gene ID" value="TraesMAC5B03G03012970"/>
</dbReference>
<reference evidence="4" key="2">
    <citation type="submission" date="2018-10" db="UniProtKB">
        <authorList>
            <consortium name="EnsemblPlants"/>
        </authorList>
    </citation>
    <scope>IDENTIFICATION</scope>
</reference>
<dbReference type="OrthoDB" id="684810at2759"/>
<dbReference type="PANTHER" id="PTHR27005">
    <property type="entry name" value="WALL-ASSOCIATED RECEPTOR KINASE-LIKE 21"/>
    <property type="match status" value="1"/>
</dbReference>
<evidence type="ECO:0000256" key="2">
    <source>
        <dbReference type="ARBA" id="ARBA00022840"/>
    </source>
</evidence>